<accession>E2A9N9</accession>
<evidence type="ECO:0000313" key="1">
    <source>
        <dbReference type="EMBL" id="EFN69841.1"/>
    </source>
</evidence>
<protein>
    <submittedName>
        <fullName evidence="1">Uncharacterized protein</fullName>
    </submittedName>
</protein>
<proteinExistence type="predicted"/>
<evidence type="ECO:0000313" key="2">
    <source>
        <dbReference type="Proteomes" id="UP000000311"/>
    </source>
</evidence>
<organism evidence="2">
    <name type="scientific">Camponotus floridanus</name>
    <name type="common">Florida carpenter ant</name>
    <dbReference type="NCBI Taxonomy" id="104421"/>
    <lineage>
        <taxon>Eukaryota</taxon>
        <taxon>Metazoa</taxon>
        <taxon>Ecdysozoa</taxon>
        <taxon>Arthropoda</taxon>
        <taxon>Hexapoda</taxon>
        <taxon>Insecta</taxon>
        <taxon>Pterygota</taxon>
        <taxon>Neoptera</taxon>
        <taxon>Endopterygota</taxon>
        <taxon>Hymenoptera</taxon>
        <taxon>Apocrita</taxon>
        <taxon>Aculeata</taxon>
        <taxon>Formicoidea</taxon>
        <taxon>Formicidae</taxon>
        <taxon>Formicinae</taxon>
        <taxon>Camponotus</taxon>
    </lineage>
</organism>
<sequence length="316" mass="35087">MTVNGILDDVLNHSYLHKPARTNTIWTSVNDFSPQMGFLPPTLLPIGSNEQRDCYEYKYISMPSVRSVITMYSVTNDCGGNNSDIKPALTRDQTARISSNSKKIGSPDIFAAHQLTGPIVVHLSKTTAATMTCVRGLSGHFSSAEKSQQRDNKLAITNGMARIRFLTLGRARRSKDLTDPLIHPANERIKRNLIYAKLMHLRVFLSSTPFPPRKNYNHVTEGVNLSAVRCLIHIIEAKARATEQKIPPDYRSSIPWNFSYAHLVTAFVVVRADSSLTGFTDNPTSANLLVGLPRLARFFVAHIEPDVCGVSTIRPV</sequence>
<dbReference type="EMBL" id="GL437918">
    <property type="protein sequence ID" value="EFN69841.1"/>
    <property type="molecule type" value="Genomic_DNA"/>
</dbReference>
<keyword evidence="2" id="KW-1185">Reference proteome</keyword>
<gene>
    <name evidence="1" type="ORF">EAG_11459</name>
</gene>
<name>E2A9N9_CAMFO</name>
<reference evidence="1 2" key="1">
    <citation type="journal article" date="2010" name="Science">
        <title>Genomic comparison of the ants Camponotus floridanus and Harpegnathos saltator.</title>
        <authorList>
            <person name="Bonasio R."/>
            <person name="Zhang G."/>
            <person name="Ye C."/>
            <person name="Mutti N.S."/>
            <person name="Fang X."/>
            <person name="Qin N."/>
            <person name="Donahue G."/>
            <person name="Yang P."/>
            <person name="Li Q."/>
            <person name="Li C."/>
            <person name="Zhang P."/>
            <person name="Huang Z."/>
            <person name="Berger S.L."/>
            <person name="Reinberg D."/>
            <person name="Wang J."/>
            <person name="Liebig J."/>
        </authorList>
    </citation>
    <scope>NUCLEOTIDE SEQUENCE [LARGE SCALE GENOMIC DNA]</scope>
    <source>
        <strain evidence="2">C129</strain>
    </source>
</reference>
<dbReference type="InParanoid" id="E2A9N9"/>
<dbReference type="Proteomes" id="UP000000311">
    <property type="component" value="Unassembled WGS sequence"/>
</dbReference>
<dbReference type="AlphaFoldDB" id="E2A9N9"/>